<reference evidence="2" key="1">
    <citation type="submission" date="2022-04" db="EMBL/GenBank/DDBJ databases">
        <title>Carnegiea gigantea Genome sequencing and assembly v2.</title>
        <authorList>
            <person name="Copetti D."/>
            <person name="Sanderson M.J."/>
            <person name="Burquez A."/>
            <person name="Wojciechowski M.F."/>
        </authorList>
    </citation>
    <scope>NUCLEOTIDE SEQUENCE</scope>
    <source>
        <strain evidence="2">SGP5-SGP5p</strain>
        <tissue evidence="2">Aerial part</tissue>
    </source>
</reference>
<dbReference type="AlphaFoldDB" id="A0A9Q1JMD3"/>
<organism evidence="2 3">
    <name type="scientific">Carnegiea gigantea</name>
    <dbReference type="NCBI Taxonomy" id="171969"/>
    <lineage>
        <taxon>Eukaryota</taxon>
        <taxon>Viridiplantae</taxon>
        <taxon>Streptophyta</taxon>
        <taxon>Embryophyta</taxon>
        <taxon>Tracheophyta</taxon>
        <taxon>Spermatophyta</taxon>
        <taxon>Magnoliopsida</taxon>
        <taxon>eudicotyledons</taxon>
        <taxon>Gunneridae</taxon>
        <taxon>Pentapetalae</taxon>
        <taxon>Caryophyllales</taxon>
        <taxon>Cactineae</taxon>
        <taxon>Cactaceae</taxon>
        <taxon>Cactoideae</taxon>
        <taxon>Echinocereeae</taxon>
        <taxon>Carnegiea</taxon>
    </lineage>
</organism>
<proteinExistence type="predicted"/>
<dbReference type="EMBL" id="JAKOGI010001342">
    <property type="protein sequence ID" value="KAJ8426156.1"/>
    <property type="molecule type" value="Genomic_DNA"/>
</dbReference>
<feature type="compositionally biased region" description="Basic and acidic residues" evidence="1">
    <location>
        <begin position="162"/>
        <end position="172"/>
    </location>
</feature>
<protein>
    <submittedName>
        <fullName evidence="2">Uncharacterized protein</fullName>
    </submittedName>
</protein>
<gene>
    <name evidence="2" type="ORF">Cgig2_024361</name>
</gene>
<sequence>MNTDLARLECEAVQNFNLKNEAMLSFLKQKAKAHYCIKTRIQQNRVYDIQDHQGGRVIGFDQVGTTFVRYYTSLLGTKSSATRDVEKNAYAKDLAVVGYKMQSSPIKKKVLNLLFTFLICATLPERNKRIHGDNDAGPGETEEGRLSRPLINKKSGCEEEPEKERGIQRTGI</sequence>
<comment type="caution">
    <text evidence="2">The sequence shown here is derived from an EMBL/GenBank/DDBJ whole genome shotgun (WGS) entry which is preliminary data.</text>
</comment>
<evidence type="ECO:0000313" key="2">
    <source>
        <dbReference type="EMBL" id="KAJ8426156.1"/>
    </source>
</evidence>
<feature type="region of interest" description="Disordered" evidence="1">
    <location>
        <begin position="129"/>
        <end position="172"/>
    </location>
</feature>
<evidence type="ECO:0000313" key="3">
    <source>
        <dbReference type="Proteomes" id="UP001153076"/>
    </source>
</evidence>
<evidence type="ECO:0000256" key="1">
    <source>
        <dbReference type="SAM" id="MobiDB-lite"/>
    </source>
</evidence>
<name>A0A9Q1JMD3_9CARY</name>
<dbReference type="Proteomes" id="UP001153076">
    <property type="component" value="Unassembled WGS sequence"/>
</dbReference>
<dbReference type="OrthoDB" id="1742140at2759"/>
<accession>A0A9Q1JMD3</accession>
<keyword evidence="3" id="KW-1185">Reference proteome</keyword>